<dbReference type="AlphaFoldDB" id="A0A2V4BQX9"/>
<dbReference type="EMBL" id="QJHK01000005">
    <property type="protein sequence ID" value="PXY41395.1"/>
    <property type="molecule type" value="Genomic_DNA"/>
</dbReference>
<gene>
    <name evidence="1" type="ORF">DMB65_08315</name>
</gene>
<dbReference type="Proteomes" id="UP000247903">
    <property type="component" value="Unassembled WGS sequence"/>
</dbReference>
<keyword evidence="2" id="KW-1185">Reference proteome</keyword>
<evidence type="ECO:0000313" key="2">
    <source>
        <dbReference type="Proteomes" id="UP000247903"/>
    </source>
</evidence>
<sequence>MGLDINIGVNNDEIVFSDEYHNDENGYFERHSLSREFCNFMSRQHVFLSRLRKSQETFIRFTVFIRAKVQY</sequence>
<protein>
    <submittedName>
        <fullName evidence="1">Uncharacterized protein</fullName>
    </submittedName>
</protein>
<name>A0A2V4BQX9_9FLAO</name>
<evidence type="ECO:0000313" key="1">
    <source>
        <dbReference type="EMBL" id="PXY41395.1"/>
    </source>
</evidence>
<proteinExistence type="predicted"/>
<accession>A0A2V4BQX9</accession>
<organism evidence="1 2">
    <name type="scientific">Flavobacterium cheongpyeongense</name>
    <dbReference type="NCBI Taxonomy" id="2212651"/>
    <lineage>
        <taxon>Bacteria</taxon>
        <taxon>Pseudomonadati</taxon>
        <taxon>Bacteroidota</taxon>
        <taxon>Flavobacteriia</taxon>
        <taxon>Flavobacteriales</taxon>
        <taxon>Flavobacteriaceae</taxon>
        <taxon>Flavobacterium</taxon>
    </lineage>
</organism>
<reference evidence="1 2" key="1">
    <citation type="submission" date="2018-05" db="EMBL/GenBank/DDBJ databases">
        <title>Flavobacterium sp. strain IMCC34759, incomplete genome.</title>
        <authorList>
            <person name="Joung Y."/>
            <person name="Cho J."/>
        </authorList>
    </citation>
    <scope>NUCLEOTIDE SEQUENCE [LARGE SCALE GENOMIC DNA]</scope>
    <source>
        <strain evidence="1 2">IMCC34759</strain>
    </source>
</reference>
<comment type="caution">
    <text evidence="1">The sequence shown here is derived from an EMBL/GenBank/DDBJ whole genome shotgun (WGS) entry which is preliminary data.</text>
</comment>